<evidence type="ECO:0000256" key="2">
    <source>
        <dbReference type="ARBA" id="ARBA00022737"/>
    </source>
</evidence>
<sequence>MSLDDQAPFILRHPREMGVEEAEQAFSEGHEAAGLEELPYACPAPGCAKVYGCYGSLYQHKRAHHPELMALTLAGRPTGRGRPPLNNLPEPTHACPAIGCGRTYGSACGLYQHKRAHHPELINRRNSTALGQFACTSCEKVYTCYGSLYQHKRAHHPEQSSAADGEGVAKRTRREQTQGHHQPKLELHFECEKCDKAYASADALLQHRKVHHSEMFGHDG</sequence>
<dbReference type="Pfam" id="PF13894">
    <property type="entry name" value="zf-C2H2_4"/>
    <property type="match status" value="1"/>
</dbReference>
<dbReference type="InterPro" id="IPR036236">
    <property type="entry name" value="Znf_C2H2_sf"/>
</dbReference>
<reference evidence="9 10" key="1">
    <citation type="journal article" date="2024" name="Science">
        <title>Giant polyketide synthase enzymes in the biosynthesis of giant marine polyether toxins.</title>
        <authorList>
            <person name="Fallon T.R."/>
            <person name="Shende V.V."/>
            <person name="Wierzbicki I.H."/>
            <person name="Pendleton A.L."/>
            <person name="Watervoot N.F."/>
            <person name="Auber R.P."/>
            <person name="Gonzalez D.J."/>
            <person name="Wisecaver J.H."/>
            <person name="Moore B.S."/>
        </authorList>
    </citation>
    <scope>NUCLEOTIDE SEQUENCE [LARGE SCALE GENOMIC DNA]</scope>
    <source>
        <strain evidence="9 10">12B1</strain>
    </source>
</reference>
<dbReference type="PROSITE" id="PS50157">
    <property type="entry name" value="ZINC_FINGER_C2H2_2"/>
    <property type="match status" value="4"/>
</dbReference>
<feature type="domain" description="C2H2-type" evidence="8">
    <location>
        <begin position="189"/>
        <end position="216"/>
    </location>
</feature>
<evidence type="ECO:0000256" key="5">
    <source>
        <dbReference type="ARBA" id="ARBA00023242"/>
    </source>
</evidence>
<dbReference type="PROSITE" id="PS00028">
    <property type="entry name" value="ZINC_FINGER_C2H2_1"/>
    <property type="match status" value="4"/>
</dbReference>
<accession>A0AB34K3D7</accession>
<evidence type="ECO:0000256" key="3">
    <source>
        <dbReference type="ARBA" id="ARBA00022771"/>
    </source>
</evidence>
<evidence type="ECO:0000256" key="7">
    <source>
        <dbReference type="SAM" id="MobiDB-lite"/>
    </source>
</evidence>
<dbReference type="Pfam" id="PF13912">
    <property type="entry name" value="zf-C2H2_6"/>
    <property type="match status" value="1"/>
</dbReference>
<evidence type="ECO:0000256" key="1">
    <source>
        <dbReference type="ARBA" id="ARBA00022723"/>
    </source>
</evidence>
<name>A0AB34K3D7_PRYPA</name>
<dbReference type="AlphaFoldDB" id="A0AB34K3D7"/>
<feature type="domain" description="C2H2-type" evidence="8">
    <location>
        <begin position="133"/>
        <end position="160"/>
    </location>
</feature>
<keyword evidence="4" id="KW-0862">Zinc</keyword>
<dbReference type="SUPFAM" id="SSF57667">
    <property type="entry name" value="beta-beta-alpha zinc fingers"/>
    <property type="match status" value="2"/>
</dbReference>
<dbReference type="Proteomes" id="UP001515480">
    <property type="component" value="Unassembled WGS sequence"/>
</dbReference>
<feature type="domain" description="C2H2-type" evidence="8">
    <location>
        <begin position="40"/>
        <end position="69"/>
    </location>
</feature>
<keyword evidence="10" id="KW-1185">Reference proteome</keyword>
<keyword evidence="1" id="KW-0479">Metal-binding</keyword>
<dbReference type="InterPro" id="IPR050527">
    <property type="entry name" value="Snail/Krueppel_Znf"/>
</dbReference>
<proteinExistence type="predicted"/>
<keyword evidence="5" id="KW-0539">Nucleus</keyword>
<dbReference type="PANTHER" id="PTHR24388:SF58">
    <property type="entry name" value="ZINC FINGER AND BTB DOMAIN-CONTAINING PROTEIN 4"/>
    <property type="match status" value="1"/>
</dbReference>
<dbReference type="PANTHER" id="PTHR24388">
    <property type="entry name" value="ZINC FINGER PROTEIN"/>
    <property type="match status" value="1"/>
</dbReference>
<evidence type="ECO:0000256" key="4">
    <source>
        <dbReference type="ARBA" id="ARBA00022833"/>
    </source>
</evidence>
<comment type="caution">
    <text evidence="9">The sequence shown here is derived from an EMBL/GenBank/DDBJ whole genome shotgun (WGS) entry which is preliminary data.</text>
</comment>
<feature type="domain" description="C2H2-type" evidence="8">
    <location>
        <begin position="93"/>
        <end position="122"/>
    </location>
</feature>
<dbReference type="InterPro" id="IPR013087">
    <property type="entry name" value="Znf_C2H2_type"/>
</dbReference>
<feature type="region of interest" description="Disordered" evidence="7">
    <location>
        <begin position="155"/>
        <end position="182"/>
    </location>
</feature>
<protein>
    <recommendedName>
        <fullName evidence="8">C2H2-type domain-containing protein</fullName>
    </recommendedName>
</protein>
<dbReference type="EMBL" id="JBGBPQ010000002">
    <property type="protein sequence ID" value="KAL1527657.1"/>
    <property type="molecule type" value="Genomic_DNA"/>
</dbReference>
<dbReference type="Gene3D" id="3.30.160.60">
    <property type="entry name" value="Classic Zinc Finger"/>
    <property type="match status" value="2"/>
</dbReference>
<dbReference type="SMART" id="SM00355">
    <property type="entry name" value="ZnF_C2H2"/>
    <property type="match status" value="4"/>
</dbReference>
<dbReference type="GO" id="GO:0000981">
    <property type="term" value="F:DNA-binding transcription factor activity, RNA polymerase II-specific"/>
    <property type="evidence" value="ECO:0007669"/>
    <property type="project" value="TreeGrafter"/>
</dbReference>
<evidence type="ECO:0000256" key="6">
    <source>
        <dbReference type="PROSITE-ProRule" id="PRU00042"/>
    </source>
</evidence>
<dbReference type="GO" id="GO:0000978">
    <property type="term" value="F:RNA polymerase II cis-regulatory region sequence-specific DNA binding"/>
    <property type="evidence" value="ECO:0007669"/>
    <property type="project" value="TreeGrafter"/>
</dbReference>
<organism evidence="9 10">
    <name type="scientific">Prymnesium parvum</name>
    <name type="common">Toxic golden alga</name>
    <dbReference type="NCBI Taxonomy" id="97485"/>
    <lineage>
        <taxon>Eukaryota</taxon>
        <taxon>Haptista</taxon>
        <taxon>Haptophyta</taxon>
        <taxon>Prymnesiophyceae</taxon>
        <taxon>Prymnesiales</taxon>
        <taxon>Prymnesiaceae</taxon>
        <taxon>Prymnesium</taxon>
    </lineage>
</organism>
<evidence type="ECO:0000313" key="9">
    <source>
        <dbReference type="EMBL" id="KAL1527657.1"/>
    </source>
</evidence>
<keyword evidence="2" id="KW-0677">Repeat</keyword>
<evidence type="ECO:0000259" key="8">
    <source>
        <dbReference type="PROSITE" id="PS50157"/>
    </source>
</evidence>
<keyword evidence="3 6" id="KW-0863">Zinc-finger</keyword>
<evidence type="ECO:0000313" key="10">
    <source>
        <dbReference type="Proteomes" id="UP001515480"/>
    </source>
</evidence>
<gene>
    <name evidence="9" type="ORF">AB1Y20_009043</name>
</gene>
<dbReference type="GO" id="GO:0008270">
    <property type="term" value="F:zinc ion binding"/>
    <property type="evidence" value="ECO:0007669"/>
    <property type="project" value="UniProtKB-KW"/>
</dbReference>